<keyword evidence="2" id="KW-1185">Reference proteome</keyword>
<comment type="caution">
    <text evidence="1">The sequence shown here is derived from an EMBL/GenBank/DDBJ whole genome shotgun (WGS) entry which is preliminary data.</text>
</comment>
<evidence type="ECO:0000313" key="1">
    <source>
        <dbReference type="EMBL" id="NVD41278.1"/>
    </source>
</evidence>
<organism evidence="1 2">
    <name type="scientific">Ensifer oleiphilus</name>
    <dbReference type="NCBI Taxonomy" id="2742698"/>
    <lineage>
        <taxon>Bacteria</taxon>
        <taxon>Pseudomonadati</taxon>
        <taxon>Pseudomonadota</taxon>
        <taxon>Alphaproteobacteria</taxon>
        <taxon>Hyphomicrobiales</taxon>
        <taxon>Rhizobiaceae</taxon>
        <taxon>Sinorhizobium/Ensifer group</taxon>
        <taxon>Ensifer</taxon>
    </lineage>
</organism>
<dbReference type="RefSeq" id="WP_176354712.1">
    <property type="nucleotide sequence ID" value="NZ_JABWDU010000005.1"/>
</dbReference>
<gene>
    <name evidence="1" type="ORF">HT585_20590</name>
</gene>
<reference evidence="1 2" key="1">
    <citation type="submission" date="2020-06" db="EMBL/GenBank/DDBJ databases">
        <authorList>
            <person name="Grouzdev D.S."/>
        </authorList>
    </citation>
    <scope>NUCLEOTIDE SEQUENCE [LARGE SCALE GENOMIC DNA]</scope>
    <source>
        <strain evidence="1 2">HO-A22</strain>
    </source>
</reference>
<protein>
    <submittedName>
        <fullName evidence="1">Uncharacterized protein</fullName>
    </submittedName>
</protein>
<sequence length="91" mass="9438">MQVLNLKPAANPGGGAMKLIAQFDLALSGDVRIYGLKLMQTPSGQHIVYAPNGNGGRRLATFSPTLATAITQAAICEIKGHDTADGTTSKN</sequence>
<dbReference type="Proteomes" id="UP000520198">
    <property type="component" value="Unassembled WGS sequence"/>
</dbReference>
<dbReference type="EMBL" id="JABWDU010000005">
    <property type="protein sequence ID" value="NVD41278.1"/>
    <property type="molecule type" value="Genomic_DNA"/>
</dbReference>
<name>A0A7Y6Q8Z8_9HYPH</name>
<proteinExistence type="predicted"/>
<dbReference type="AlphaFoldDB" id="A0A7Y6Q8Z8"/>
<evidence type="ECO:0000313" key="2">
    <source>
        <dbReference type="Proteomes" id="UP000520198"/>
    </source>
</evidence>
<accession>A0A7Y6Q8Z8</accession>